<dbReference type="PANTHER" id="PTHR43394:SF1">
    <property type="entry name" value="ATP-BINDING CASSETTE SUB-FAMILY B MEMBER 10, MITOCHONDRIAL"/>
    <property type="match status" value="1"/>
</dbReference>
<protein>
    <submittedName>
        <fullName evidence="9">ABC transporter ATP-binding protein/permease</fullName>
    </submittedName>
</protein>
<dbReference type="SUPFAM" id="SSF90123">
    <property type="entry name" value="ABC transporter transmembrane region"/>
    <property type="match status" value="1"/>
</dbReference>
<feature type="domain" description="ABC transporter" evidence="7">
    <location>
        <begin position="307"/>
        <end position="589"/>
    </location>
</feature>
<feature type="transmembrane region" description="Helical" evidence="6">
    <location>
        <begin position="21"/>
        <end position="49"/>
    </location>
</feature>
<dbReference type="CDD" id="cd07346">
    <property type="entry name" value="ABC_6TM_exporters"/>
    <property type="match status" value="1"/>
</dbReference>
<evidence type="ECO:0000256" key="6">
    <source>
        <dbReference type="SAM" id="Phobius"/>
    </source>
</evidence>
<evidence type="ECO:0000256" key="5">
    <source>
        <dbReference type="SAM" id="MobiDB-lite"/>
    </source>
</evidence>
<dbReference type="Pfam" id="PF00005">
    <property type="entry name" value="ABC_tran"/>
    <property type="match status" value="1"/>
</dbReference>
<dbReference type="RefSeq" id="WP_328958205.1">
    <property type="nucleotide sequence ID" value="NZ_CP108110.1"/>
</dbReference>
<feature type="domain" description="ABC transmembrane type-1" evidence="8">
    <location>
        <begin position="33"/>
        <end position="314"/>
    </location>
</feature>
<reference evidence="9" key="1">
    <citation type="submission" date="2022-10" db="EMBL/GenBank/DDBJ databases">
        <title>The complete genomes of actinobacterial strains from the NBC collection.</title>
        <authorList>
            <person name="Joergensen T.S."/>
            <person name="Alvarez Arevalo M."/>
            <person name="Sterndorff E.B."/>
            <person name="Faurdal D."/>
            <person name="Vuksanovic O."/>
            <person name="Mourched A.-S."/>
            <person name="Charusanti P."/>
            <person name="Shaw S."/>
            <person name="Blin K."/>
            <person name="Weber T."/>
        </authorList>
    </citation>
    <scope>NUCLEOTIDE SEQUENCE</scope>
    <source>
        <strain evidence="9">NBC_00222</strain>
    </source>
</reference>
<feature type="transmembrane region" description="Helical" evidence="6">
    <location>
        <begin position="69"/>
        <end position="89"/>
    </location>
</feature>
<dbReference type="Pfam" id="PF00664">
    <property type="entry name" value="ABC_membrane"/>
    <property type="match status" value="1"/>
</dbReference>
<keyword evidence="3 6" id="KW-1133">Transmembrane helix</keyword>
<feature type="compositionally biased region" description="Gly residues" evidence="5">
    <location>
        <begin position="435"/>
        <end position="452"/>
    </location>
</feature>
<dbReference type="PANTHER" id="PTHR43394">
    <property type="entry name" value="ATP-DEPENDENT PERMEASE MDL1, MITOCHONDRIAL"/>
    <property type="match status" value="1"/>
</dbReference>
<evidence type="ECO:0000256" key="4">
    <source>
        <dbReference type="ARBA" id="ARBA00023136"/>
    </source>
</evidence>
<feature type="transmembrane region" description="Helical" evidence="6">
    <location>
        <begin position="173"/>
        <end position="193"/>
    </location>
</feature>
<dbReference type="SUPFAM" id="SSF52540">
    <property type="entry name" value="P-loop containing nucleoside triphosphate hydrolases"/>
    <property type="match status" value="1"/>
</dbReference>
<dbReference type="PROSITE" id="PS00211">
    <property type="entry name" value="ABC_TRANSPORTER_1"/>
    <property type="match status" value="1"/>
</dbReference>
<dbReference type="PROSITE" id="PS50893">
    <property type="entry name" value="ABC_TRANSPORTER_2"/>
    <property type="match status" value="1"/>
</dbReference>
<dbReference type="Gene3D" id="3.40.50.300">
    <property type="entry name" value="P-loop containing nucleotide triphosphate hydrolases"/>
    <property type="match status" value="1"/>
</dbReference>
<sequence length="593" mass="61766">MRPFPEPDPGEPALGSPGRYLLWLAAAHRASAALAVGYGVLCTLAQAFVPAAIGRGVDRGLIAGDRGALVAWCAVVLGLGVTQAVAGTLRDRCSVTNRFGASYRTMQLVTRKAAQLGAELPRRVSAGTVVSVGATDITRIGAALESTARGGGAVVSIAVIAGVMLTVSWQLGLVALVGVPLSAAAIAALMRLLHARQQGLRKEQGALADLAVDIVDGLRVLRGIGGERVFADRYRERSQRVRHEGVRVAGVESSVAAGRLLLPGLLVTVIVWLGAHFVGTGRMSPGALVAFYGYAVFLAEQLRRATSMVDQLTRAFVAARMVTDLLAMEPGLGSGDRVLAAEGAPGPLRDPGSGLEIPPGRFVAVACARPDDMLLLADRLGRYVDSPATLGGTLLAEFPLAEVRRRILVVDHDARLFSGGLAVQLDPHGPADGPPAGGSHGGSHGEAVGGAHRGSVGDSDRLRKALDTASAHDVVEALPEGLGQEITGGREFSGGQRQRLNLVRALVTDPDTLVLVEPTSALDAHTESRIAERLGAHRRGRSTVVFTTSPILLDRADHVILVEGGTVVAEGRHGELLADARYRAVVTREVTVA</sequence>
<dbReference type="InterPro" id="IPR011527">
    <property type="entry name" value="ABC1_TM_dom"/>
</dbReference>
<evidence type="ECO:0000256" key="2">
    <source>
        <dbReference type="ARBA" id="ARBA00022692"/>
    </source>
</evidence>
<dbReference type="Proteomes" id="UP001432222">
    <property type="component" value="Chromosome"/>
</dbReference>
<comment type="subcellular location">
    <subcellularLocation>
        <location evidence="1">Cell membrane</location>
        <topology evidence="1">Multi-pass membrane protein</topology>
    </subcellularLocation>
</comment>
<dbReference type="EMBL" id="CP108110">
    <property type="protein sequence ID" value="WUQ87648.1"/>
    <property type="molecule type" value="Genomic_DNA"/>
</dbReference>
<evidence type="ECO:0000313" key="9">
    <source>
        <dbReference type="EMBL" id="WUQ87648.1"/>
    </source>
</evidence>
<gene>
    <name evidence="9" type="ORF">OHA16_34540</name>
</gene>
<keyword evidence="9" id="KW-0547">Nucleotide-binding</keyword>
<evidence type="ECO:0000259" key="7">
    <source>
        <dbReference type="PROSITE" id="PS50893"/>
    </source>
</evidence>
<feature type="transmembrane region" description="Helical" evidence="6">
    <location>
        <begin position="148"/>
        <end position="167"/>
    </location>
</feature>
<evidence type="ECO:0000256" key="1">
    <source>
        <dbReference type="ARBA" id="ARBA00004651"/>
    </source>
</evidence>
<keyword evidence="10" id="KW-1185">Reference proteome</keyword>
<evidence type="ECO:0000259" key="8">
    <source>
        <dbReference type="PROSITE" id="PS50929"/>
    </source>
</evidence>
<dbReference type="PROSITE" id="PS50929">
    <property type="entry name" value="ABC_TM1F"/>
    <property type="match status" value="1"/>
</dbReference>
<keyword evidence="4 6" id="KW-0472">Membrane</keyword>
<dbReference type="InterPro" id="IPR003439">
    <property type="entry name" value="ABC_transporter-like_ATP-bd"/>
</dbReference>
<accession>A0ABZ1U943</accession>
<dbReference type="InterPro" id="IPR017871">
    <property type="entry name" value="ABC_transporter-like_CS"/>
</dbReference>
<name>A0ABZ1U943_9ACTN</name>
<feature type="region of interest" description="Disordered" evidence="5">
    <location>
        <begin position="425"/>
        <end position="460"/>
    </location>
</feature>
<proteinExistence type="predicted"/>
<dbReference type="InterPro" id="IPR039421">
    <property type="entry name" value="Type_1_exporter"/>
</dbReference>
<keyword evidence="9" id="KW-0067">ATP-binding</keyword>
<organism evidence="9 10">
    <name type="scientific">Kitasatospora purpeofusca</name>
    <dbReference type="NCBI Taxonomy" id="67352"/>
    <lineage>
        <taxon>Bacteria</taxon>
        <taxon>Bacillati</taxon>
        <taxon>Actinomycetota</taxon>
        <taxon>Actinomycetes</taxon>
        <taxon>Kitasatosporales</taxon>
        <taxon>Streptomycetaceae</taxon>
        <taxon>Kitasatospora</taxon>
    </lineage>
</organism>
<dbReference type="GO" id="GO:0005524">
    <property type="term" value="F:ATP binding"/>
    <property type="evidence" value="ECO:0007669"/>
    <property type="project" value="UniProtKB-KW"/>
</dbReference>
<feature type="transmembrane region" description="Helical" evidence="6">
    <location>
        <begin position="260"/>
        <end position="277"/>
    </location>
</feature>
<dbReference type="InterPro" id="IPR027417">
    <property type="entry name" value="P-loop_NTPase"/>
</dbReference>
<keyword evidence="2 6" id="KW-0812">Transmembrane</keyword>
<evidence type="ECO:0000313" key="10">
    <source>
        <dbReference type="Proteomes" id="UP001432222"/>
    </source>
</evidence>
<dbReference type="Gene3D" id="1.20.1560.10">
    <property type="entry name" value="ABC transporter type 1, transmembrane domain"/>
    <property type="match status" value="1"/>
</dbReference>
<dbReference type="InterPro" id="IPR036640">
    <property type="entry name" value="ABC1_TM_sf"/>
</dbReference>
<evidence type="ECO:0000256" key="3">
    <source>
        <dbReference type="ARBA" id="ARBA00022989"/>
    </source>
</evidence>